<keyword evidence="1" id="KW-0732">Signal</keyword>
<feature type="signal peptide" evidence="1">
    <location>
        <begin position="1"/>
        <end position="18"/>
    </location>
</feature>
<dbReference type="Proteomes" id="UP000240957">
    <property type="component" value="Unassembled WGS sequence"/>
</dbReference>
<gene>
    <name evidence="2" type="ORF">ACFODO_03135</name>
    <name evidence="3" type="ORF">C9E89_005000</name>
</gene>
<evidence type="ECO:0000313" key="2">
    <source>
        <dbReference type="EMBL" id="MFC2994282.1"/>
    </source>
</evidence>
<dbReference type="RefSeq" id="WP_107007216.1">
    <property type="nucleotide sequence ID" value="NZ_JBHRSF010000006.1"/>
</dbReference>
<evidence type="ECO:0000256" key="1">
    <source>
        <dbReference type="SAM" id="SignalP"/>
    </source>
</evidence>
<evidence type="ECO:0000313" key="5">
    <source>
        <dbReference type="Proteomes" id="UP001595455"/>
    </source>
</evidence>
<reference evidence="5" key="3">
    <citation type="journal article" date="2019" name="Int. J. Syst. Evol. Microbiol.">
        <title>The Global Catalogue of Microorganisms (GCM) 10K type strain sequencing project: providing services to taxonomists for standard genome sequencing and annotation.</title>
        <authorList>
            <consortium name="The Broad Institute Genomics Platform"/>
            <consortium name="The Broad Institute Genome Sequencing Center for Infectious Disease"/>
            <person name="Wu L."/>
            <person name="Ma J."/>
        </authorList>
    </citation>
    <scope>NUCLEOTIDE SEQUENCE [LARGE SCALE GENOMIC DNA]</scope>
    <source>
        <strain evidence="5">KCTC 62575</strain>
    </source>
</reference>
<reference evidence="2" key="4">
    <citation type="submission" date="2024-09" db="EMBL/GenBank/DDBJ databases">
        <authorList>
            <person name="Sun Q."/>
            <person name="Mori K."/>
        </authorList>
    </citation>
    <scope>NUCLEOTIDE SEQUENCE</scope>
    <source>
        <strain evidence="2">KCTC 62575</strain>
    </source>
</reference>
<dbReference type="OrthoDB" id="8703735at2"/>
<protein>
    <submittedName>
        <fullName evidence="3">Uncharacterized protein</fullName>
    </submittedName>
</protein>
<evidence type="ECO:0000313" key="3">
    <source>
        <dbReference type="EMBL" id="RFC84608.1"/>
    </source>
</evidence>
<accession>A0A371YT12</accession>
<name>A0A371YT12_9GAMM</name>
<dbReference type="EMBL" id="PYIX02000005">
    <property type="protein sequence ID" value="RFC84608.1"/>
    <property type="molecule type" value="Genomic_DNA"/>
</dbReference>
<feature type="chain" id="PRO_5016936088" evidence="1">
    <location>
        <begin position="19"/>
        <end position="152"/>
    </location>
</feature>
<proteinExistence type="predicted"/>
<keyword evidence="5" id="KW-1185">Reference proteome</keyword>
<dbReference type="AlphaFoldDB" id="A0A371YT12"/>
<dbReference type="Proteomes" id="UP001595455">
    <property type="component" value="Unassembled WGS sequence"/>
</dbReference>
<organism evidence="3 4">
    <name type="scientific">Acinetobacter sichuanensis</name>
    <dbReference type="NCBI Taxonomy" id="2136183"/>
    <lineage>
        <taxon>Bacteria</taxon>
        <taxon>Pseudomonadati</taxon>
        <taxon>Pseudomonadota</taxon>
        <taxon>Gammaproteobacteria</taxon>
        <taxon>Moraxellales</taxon>
        <taxon>Moraxellaceae</taxon>
        <taxon>Acinetobacter</taxon>
    </lineage>
</organism>
<evidence type="ECO:0000313" key="4">
    <source>
        <dbReference type="Proteomes" id="UP000240957"/>
    </source>
</evidence>
<sequence>MKKLLIISMLLLPMLAQAQPFKYQKTGSDFKHYQGQVALTGTYFRELDPEYVDYLGDNICFTPDKKSASLIPRPKGDERSAYFCFHNFEQARKTFKLPDSIKKGYCTYEGKATITIKNYDLFFIESEGFDYTTLISAKNVTPVKTVKCKTYE</sequence>
<dbReference type="EMBL" id="JBHRSF010000006">
    <property type="protein sequence ID" value="MFC2994282.1"/>
    <property type="molecule type" value="Genomic_DNA"/>
</dbReference>
<reference evidence="3 4" key="2">
    <citation type="submission" date="2018-08" db="EMBL/GenBank/DDBJ databases">
        <title>The draft genome of Acinetobacter sichuanensis strain WCHAc060041.</title>
        <authorList>
            <person name="Qin J."/>
            <person name="Feng Y."/>
            <person name="Zong Z."/>
        </authorList>
    </citation>
    <scope>NUCLEOTIDE SEQUENCE [LARGE SCALE GENOMIC DNA]</scope>
    <source>
        <strain evidence="3 4">WCHAc060041</strain>
    </source>
</reference>
<reference evidence="2" key="1">
    <citation type="journal article" date="2014" name="Int. J. Syst. Evol. Microbiol.">
        <title>Complete genome of a new Firmicutes species belonging to the dominant human colonic microbiota ('Ruminococcus bicirculans') reveals two chromosomes and a selective capacity to utilize plant glucans.</title>
        <authorList>
            <consortium name="NISC Comparative Sequencing Program"/>
            <person name="Wegmann U."/>
            <person name="Louis P."/>
            <person name="Goesmann A."/>
            <person name="Henrissat B."/>
            <person name="Duncan S.H."/>
            <person name="Flint H.J."/>
        </authorList>
    </citation>
    <scope>NUCLEOTIDE SEQUENCE</scope>
    <source>
        <strain evidence="2">KCTC 62575</strain>
    </source>
</reference>
<comment type="caution">
    <text evidence="3">The sequence shown here is derived from an EMBL/GenBank/DDBJ whole genome shotgun (WGS) entry which is preliminary data.</text>
</comment>